<sequence>MADKIDAPVVVGVTAALALQRRLKVMLLDQRFAAGLSSFGNAGMIAPGAFTLSAHYRIADLPATFFKPSATAALDWTSAARLLPSGIQYAKATDRTDSDMTPGCLTNCAATRFALPTFPVSRLAFRNASARRESV</sequence>
<keyword evidence="3" id="KW-1185">Reference proteome</keyword>
<evidence type="ECO:0000259" key="1">
    <source>
        <dbReference type="Pfam" id="PF01266"/>
    </source>
</evidence>
<accession>A0ABY0D8H7</accession>
<organism evidence="2 3">
    <name type="scientific">Bradyrhizobium zhanjiangense</name>
    <dbReference type="NCBI Taxonomy" id="1325107"/>
    <lineage>
        <taxon>Bacteria</taxon>
        <taxon>Pseudomonadati</taxon>
        <taxon>Pseudomonadota</taxon>
        <taxon>Alphaproteobacteria</taxon>
        <taxon>Hyphomicrobiales</taxon>
        <taxon>Nitrobacteraceae</taxon>
        <taxon>Bradyrhizobium</taxon>
    </lineage>
</organism>
<protein>
    <submittedName>
        <fullName evidence="2">FAD-binding oxidoreductase</fullName>
    </submittedName>
</protein>
<dbReference type="InterPro" id="IPR006076">
    <property type="entry name" value="FAD-dep_OxRdtase"/>
</dbReference>
<proteinExistence type="predicted"/>
<comment type="caution">
    <text evidence="2">The sequence shown here is derived from an EMBL/GenBank/DDBJ whole genome shotgun (WGS) entry which is preliminary data.</text>
</comment>
<dbReference type="EMBL" id="RDRA01000055">
    <property type="protein sequence ID" value="RXG84750.1"/>
    <property type="molecule type" value="Genomic_DNA"/>
</dbReference>
<dbReference type="Proteomes" id="UP000289946">
    <property type="component" value="Unassembled WGS sequence"/>
</dbReference>
<dbReference type="RefSeq" id="WP_128943032.1">
    <property type="nucleotide sequence ID" value="NZ_RDRA01000055.1"/>
</dbReference>
<evidence type="ECO:0000313" key="2">
    <source>
        <dbReference type="EMBL" id="RXG84750.1"/>
    </source>
</evidence>
<reference evidence="2 3" key="1">
    <citation type="submission" date="2018-10" db="EMBL/GenBank/DDBJ databases">
        <title>Bradyrhizobium sp. nov., isolated from effective nodules of peanut in China.</title>
        <authorList>
            <person name="Li Y."/>
        </authorList>
    </citation>
    <scope>NUCLEOTIDE SEQUENCE [LARGE SCALE GENOMIC DNA]</scope>
    <source>
        <strain evidence="2 3">CCBAU 51781</strain>
    </source>
</reference>
<dbReference type="Pfam" id="PF01266">
    <property type="entry name" value="DAO"/>
    <property type="match status" value="1"/>
</dbReference>
<name>A0ABY0D8H7_9BRAD</name>
<evidence type="ECO:0000313" key="3">
    <source>
        <dbReference type="Proteomes" id="UP000289946"/>
    </source>
</evidence>
<feature type="domain" description="FAD dependent oxidoreductase" evidence="1">
    <location>
        <begin position="10"/>
        <end position="60"/>
    </location>
</feature>
<gene>
    <name evidence="2" type="ORF">EAS62_39460</name>
</gene>